<dbReference type="AlphaFoldDB" id="B2J4G7"/>
<dbReference type="OrthoDB" id="5291587at2"/>
<dbReference type="EnsemblBacteria" id="ACC83657">
    <property type="protein sequence ID" value="ACC83657"/>
    <property type="gene ID" value="Npun_R5342"/>
</dbReference>
<feature type="domain" description="TnsA endonuclease C-terminal" evidence="1">
    <location>
        <begin position="172"/>
        <end position="254"/>
    </location>
</feature>
<dbReference type="Proteomes" id="UP000001191">
    <property type="component" value="Chromosome"/>
</dbReference>
<sequence length="282" mass="32337">MLQHKSQKNRKDINKRLNEGCGQGRGINYKPAIWIIDFPSQGFSVQGLGWKTQREHHLFSMSEFRYFYALEWSPIVIDIREQFPLELEETLDIAKQCGYKHPVNPNTGEPNVMTTDFVVTIPGTTGVGITDQARTIKPSRELQNPRVLEKFEIERRYWESHNTSWGIVTEQDIPEVLVKNVEFLHNYFFIENLSPLSKLDIKQITAVLAKDVIQGDVSLSDLAARCDERLALEAGSSLAVARHLIANRQWLIDMNQPLQAQFRKKLALLATPSLKYEINKSC</sequence>
<dbReference type="InterPro" id="IPR014833">
    <property type="entry name" value="TnsA_N"/>
</dbReference>
<reference evidence="3 4" key="2">
    <citation type="journal article" date="2013" name="Plant Physiol.">
        <title>A Nostoc punctiforme Sugar Transporter Necessary to Establish a Cyanobacterium-Plant Symbiosis.</title>
        <authorList>
            <person name="Ekman M."/>
            <person name="Picossi S."/>
            <person name="Campbell E.L."/>
            <person name="Meeks J.C."/>
            <person name="Flores E."/>
        </authorList>
    </citation>
    <scope>NUCLEOTIDE SEQUENCE [LARGE SCALE GENOMIC DNA]</scope>
    <source>
        <strain evidence="4">ATCC 29133 / PCC 73102</strain>
    </source>
</reference>
<dbReference type="EMBL" id="CP001037">
    <property type="protein sequence ID" value="ACC83657.1"/>
    <property type="molecule type" value="Genomic_DNA"/>
</dbReference>
<reference evidence="4" key="1">
    <citation type="submission" date="2008-04" db="EMBL/GenBank/DDBJ databases">
        <title>Complete sequence of chromosome of Nostoc punctiforme ATCC 29133.</title>
        <authorList>
            <consortium name="US DOE Joint Genome Institute"/>
            <person name="Copeland A."/>
            <person name="Lucas S."/>
            <person name="Lapidus A."/>
            <person name="Glavina del Rio T."/>
            <person name="Dalin E."/>
            <person name="Tice H."/>
            <person name="Pitluck S."/>
            <person name="Chain P."/>
            <person name="Malfatti S."/>
            <person name="Shin M."/>
            <person name="Vergez L."/>
            <person name="Schmutz J."/>
            <person name="Larimer F."/>
            <person name="Land M."/>
            <person name="Hauser L."/>
            <person name="Kyrpides N."/>
            <person name="Kim E."/>
            <person name="Meeks J.C."/>
            <person name="Elhai J."/>
            <person name="Campbell E.L."/>
            <person name="Thiel T."/>
            <person name="Longmire J."/>
            <person name="Potts M."/>
            <person name="Atlas R."/>
        </authorList>
    </citation>
    <scope>NUCLEOTIDE SEQUENCE [LARGE SCALE GENOMIC DNA]</scope>
    <source>
        <strain evidence="4">ATCC 29133 / PCC 73102</strain>
    </source>
</reference>
<dbReference type="CDD" id="cd22362">
    <property type="entry name" value="TnsA_endonuclease-like"/>
    <property type="match status" value="1"/>
</dbReference>
<evidence type="ECO:0000313" key="3">
    <source>
        <dbReference type="EMBL" id="ACC83657.1"/>
    </source>
</evidence>
<dbReference type="InterPro" id="IPR036388">
    <property type="entry name" value="WH-like_DNA-bd_sf"/>
</dbReference>
<accession>B2J4G7</accession>
<dbReference type="STRING" id="63737.Npun_R5342"/>
<keyword evidence="4" id="KW-1185">Reference proteome</keyword>
<dbReference type="Pfam" id="PF08721">
    <property type="entry name" value="Tn7_Tnp_TnsA_C"/>
    <property type="match status" value="1"/>
</dbReference>
<dbReference type="Pfam" id="PF08722">
    <property type="entry name" value="Tn7_TnsA-like_N"/>
    <property type="match status" value="1"/>
</dbReference>
<dbReference type="InterPro" id="IPR011856">
    <property type="entry name" value="tRNA_endonuc-like_dom_sf"/>
</dbReference>
<evidence type="ECO:0000259" key="2">
    <source>
        <dbReference type="Pfam" id="PF08722"/>
    </source>
</evidence>
<feature type="domain" description="TnsA endonuclease N-terminal" evidence="2">
    <location>
        <begin position="74"/>
        <end position="170"/>
    </location>
</feature>
<name>B2J4G7_NOSP7</name>
<dbReference type="SUPFAM" id="SSF52980">
    <property type="entry name" value="Restriction endonuclease-like"/>
    <property type="match status" value="1"/>
</dbReference>
<evidence type="ECO:0000313" key="4">
    <source>
        <dbReference type="Proteomes" id="UP000001191"/>
    </source>
</evidence>
<dbReference type="PhylomeDB" id="B2J4G7"/>
<dbReference type="HOGENOM" id="CLU_076083_0_0_3"/>
<gene>
    <name evidence="3" type="ordered locus">Npun_R5342</name>
</gene>
<evidence type="ECO:0000259" key="1">
    <source>
        <dbReference type="Pfam" id="PF08721"/>
    </source>
</evidence>
<protein>
    <submittedName>
        <fullName evidence="3">Tn7-like transposition protein A</fullName>
    </submittedName>
</protein>
<dbReference type="RefSeq" id="WP_012411608.1">
    <property type="nucleotide sequence ID" value="NC_010628.1"/>
</dbReference>
<dbReference type="GO" id="GO:0003676">
    <property type="term" value="F:nucleic acid binding"/>
    <property type="evidence" value="ECO:0007669"/>
    <property type="project" value="InterPro"/>
</dbReference>
<organism evidence="3 4">
    <name type="scientific">Nostoc punctiforme (strain ATCC 29133 / PCC 73102)</name>
    <dbReference type="NCBI Taxonomy" id="63737"/>
    <lineage>
        <taxon>Bacteria</taxon>
        <taxon>Bacillati</taxon>
        <taxon>Cyanobacteriota</taxon>
        <taxon>Cyanophyceae</taxon>
        <taxon>Nostocales</taxon>
        <taxon>Nostocaceae</taxon>
        <taxon>Nostoc</taxon>
    </lineage>
</organism>
<dbReference type="KEGG" id="npu:Npun_R5342"/>
<dbReference type="InterPro" id="IPR011335">
    <property type="entry name" value="Restrct_endonuc-II-like"/>
</dbReference>
<dbReference type="Gene3D" id="1.10.10.10">
    <property type="entry name" value="Winged helix-like DNA-binding domain superfamily/Winged helix DNA-binding domain"/>
    <property type="match status" value="1"/>
</dbReference>
<dbReference type="InterPro" id="IPR014832">
    <property type="entry name" value="TnsA_C"/>
</dbReference>
<proteinExistence type="predicted"/>
<dbReference type="eggNOG" id="ENOG502Z9E1">
    <property type="taxonomic scope" value="Bacteria"/>
</dbReference>
<dbReference type="Gene3D" id="3.40.1350.10">
    <property type="match status" value="1"/>
</dbReference>